<proteinExistence type="predicted"/>
<dbReference type="RefSeq" id="WP_394830088.1">
    <property type="nucleotide sequence ID" value="NZ_CP089929.1"/>
</dbReference>
<gene>
    <name evidence="1" type="ORF">LVJ94_26630</name>
</gene>
<organism evidence="1 2">
    <name type="scientific">Pendulispora rubella</name>
    <dbReference type="NCBI Taxonomy" id="2741070"/>
    <lineage>
        <taxon>Bacteria</taxon>
        <taxon>Pseudomonadati</taxon>
        <taxon>Myxococcota</taxon>
        <taxon>Myxococcia</taxon>
        <taxon>Myxococcales</taxon>
        <taxon>Sorangiineae</taxon>
        <taxon>Pendulisporaceae</taxon>
        <taxon>Pendulispora</taxon>
    </lineage>
</organism>
<keyword evidence="2" id="KW-1185">Reference proteome</keyword>
<evidence type="ECO:0000313" key="1">
    <source>
        <dbReference type="EMBL" id="WXB00487.1"/>
    </source>
</evidence>
<sequence length="225" mass="23820">MTAFTLTIGFTANDLRAIHAAGESVVILRQPAPGIEVVWAAFAPFELNTVQWTDSFSLYATQTPREPGEIVLPVAQVPTVTPQYLYPFSAQQFGAGTLNPQLPPDQCETTNNPNNGGALGFGLAQTPRINSVPLAFCPVSADEVLAGQAGFFELANELTVMLRSQTQTAMVIDYVPVGAMAATVAQSAAITLSFTAASAAQAIQYDGATGTFLREPARARRARRG</sequence>
<dbReference type="EMBL" id="CP089983">
    <property type="protein sequence ID" value="WXB00487.1"/>
    <property type="molecule type" value="Genomic_DNA"/>
</dbReference>
<dbReference type="Proteomes" id="UP001374803">
    <property type="component" value="Chromosome"/>
</dbReference>
<name>A0ABZ2KP91_9BACT</name>
<protein>
    <submittedName>
        <fullName evidence="1">Uncharacterized protein</fullName>
    </submittedName>
</protein>
<evidence type="ECO:0000313" key="2">
    <source>
        <dbReference type="Proteomes" id="UP001374803"/>
    </source>
</evidence>
<accession>A0ABZ2KP91</accession>
<reference evidence="1" key="1">
    <citation type="submission" date="2021-12" db="EMBL/GenBank/DDBJ databases">
        <title>Discovery of the Pendulisporaceae a myxobacterial family with distinct sporulation behavior and unique specialized metabolism.</title>
        <authorList>
            <person name="Garcia R."/>
            <person name="Popoff A."/>
            <person name="Bader C.D."/>
            <person name="Loehr J."/>
            <person name="Walesch S."/>
            <person name="Walt C."/>
            <person name="Boldt J."/>
            <person name="Bunk B."/>
            <person name="Haeckl F.J.F.P.J."/>
            <person name="Gunesch A.P."/>
            <person name="Birkelbach J."/>
            <person name="Nuebel U."/>
            <person name="Pietschmann T."/>
            <person name="Bach T."/>
            <person name="Mueller R."/>
        </authorList>
    </citation>
    <scope>NUCLEOTIDE SEQUENCE</scope>
    <source>
        <strain evidence="1">MSr11367</strain>
    </source>
</reference>